<evidence type="ECO:0000256" key="3">
    <source>
        <dbReference type="ARBA" id="ARBA00010464"/>
    </source>
</evidence>
<dbReference type="Proteomes" id="UP000094565">
    <property type="component" value="Chromosome 2"/>
</dbReference>
<dbReference type="GO" id="GO:0000993">
    <property type="term" value="F:RNA polymerase II complex binding"/>
    <property type="evidence" value="ECO:0007669"/>
    <property type="project" value="TreeGrafter"/>
</dbReference>
<feature type="domain" description="Spt4/RpoE2 zinc finger" evidence="9">
    <location>
        <begin position="9"/>
        <end position="87"/>
    </location>
</feature>
<evidence type="ECO:0000256" key="4">
    <source>
        <dbReference type="ARBA" id="ARBA00020182"/>
    </source>
</evidence>
<keyword evidence="6 8" id="KW-0539">Nucleus</keyword>
<evidence type="ECO:0000256" key="7">
    <source>
        <dbReference type="ARBA" id="ARBA00023328"/>
    </source>
</evidence>
<protein>
    <recommendedName>
        <fullName evidence="4 8">Transcription elongation factor SPT4</fullName>
    </recommendedName>
</protein>
<dbReference type="InterPro" id="IPR009287">
    <property type="entry name" value="Spt4"/>
</dbReference>
<dbReference type="Gene3D" id="3.30.40.210">
    <property type="match status" value="1"/>
</dbReference>
<dbReference type="EMBL" id="CP014585">
    <property type="protein sequence ID" value="ANZ75637.1"/>
    <property type="molecule type" value="Genomic_DNA"/>
</dbReference>
<evidence type="ECO:0000313" key="11">
    <source>
        <dbReference type="Proteomes" id="UP000094565"/>
    </source>
</evidence>
<dbReference type="GO" id="GO:0008270">
    <property type="term" value="F:zinc ion binding"/>
    <property type="evidence" value="ECO:0007669"/>
    <property type="project" value="InterPro"/>
</dbReference>
<dbReference type="GO" id="GO:0000775">
    <property type="term" value="C:chromosome, centromeric region"/>
    <property type="evidence" value="ECO:0007669"/>
    <property type="project" value="UniProtKB-SubCell"/>
</dbReference>
<reference evidence="10 11" key="1">
    <citation type="submission" date="2016-02" db="EMBL/GenBank/DDBJ databases">
        <title>Comparative genomic and transcriptomic foundation for Pichia pastoris.</title>
        <authorList>
            <person name="Love K.R."/>
            <person name="Shah K.A."/>
            <person name="Whittaker C.A."/>
            <person name="Wu J."/>
            <person name="Bartlett M.C."/>
            <person name="Ma D."/>
            <person name="Leeson R.L."/>
            <person name="Priest M."/>
            <person name="Young S.K."/>
            <person name="Love J.C."/>
        </authorList>
    </citation>
    <scope>NUCLEOTIDE SEQUENCE [LARGE SCALE GENOMIC DNA]</scope>
    <source>
        <strain evidence="10 11">ATCC 28485</strain>
    </source>
</reference>
<gene>
    <name evidence="10" type="primary">SPT4</name>
    <name evidence="10" type="ORF">ATY40_BA7502835</name>
</gene>
<dbReference type="SUPFAM" id="SSF63393">
    <property type="entry name" value="RNA polymerase subunits"/>
    <property type="match status" value="1"/>
</dbReference>
<dbReference type="SMART" id="SM01389">
    <property type="entry name" value="Spt4"/>
    <property type="match status" value="1"/>
</dbReference>
<evidence type="ECO:0000256" key="8">
    <source>
        <dbReference type="PIRNR" id="PIRNR025023"/>
    </source>
</evidence>
<evidence type="ECO:0000259" key="9">
    <source>
        <dbReference type="SMART" id="SM01389"/>
    </source>
</evidence>
<dbReference type="Pfam" id="PF06093">
    <property type="entry name" value="Spt4"/>
    <property type="match status" value="1"/>
</dbReference>
<dbReference type="PIRSF" id="PIRSF025023">
    <property type="entry name" value="Spt4"/>
    <property type="match status" value="1"/>
</dbReference>
<dbReference type="GO" id="GO:0006355">
    <property type="term" value="P:regulation of DNA-templated transcription"/>
    <property type="evidence" value="ECO:0007669"/>
    <property type="project" value="InterPro"/>
</dbReference>
<comment type="subcellular location">
    <subcellularLocation>
        <location evidence="2">Chromosome</location>
        <location evidence="2">Centromere</location>
    </subcellularLocation>
    <subcellularLocation>
        <location evidence="1 8">Nucleus</location>
    </subcellularLocation>
</comment>
<dbReference type="InterPro" id="IPR038510">
    <property type="entry name" value="Spt4_sf"/>
</dbReference>
<accession>A0A1B2JCC1</accession>
<evidence type="ECO:0000256" key="6">
    <source>
        <dbReference type="ARBA" id="ARBA00023242"/>
    </source>
</evidence>
<evidence type="ECO:0000256" key="5">
    <source>
        <dbReference type="ARBA" id="ARBA00023163"/>
    </source>
</evidence>
<sequence>MSTSKGVRERACMLCGIVLPGRIFMQNGCPNCDSVLNLRDSDQATVNECTSSSFEGLVAVGDNEHSWVAKWLRVDRFQPGLYAVRVDGRLPSDIVAALEQYGVYYRPRDGSVID</sequence>
<dbReference type="AlphaFoldDB" id="A0A1B2JCC1"/>
<dbReference type="InterPro" id="IPR022800">
    <property type="entry name" value="Spt4/RpoE2_Znf"/>
</dbReference>
<dbReference type="GO" id="GO:0032044">
    <property type="term" value="C:DSIF complex"/>
    <property type="evidence" value="ECO:0007669"/>
    <property type="project" value="TreeGrafter"/>
</dbReference>
<evidence type="ECO:0000313" key="10">
    <source>
        <dbReference type="EMBL" id="ANZ75637.1"/>
    </source>
</evidence>
<keyword evidence="5 8" id="KW-0804">Transcription</keyword>
<proteinExistence type="inferred from homology"/>
<keyword evidence="7" id="KW-0137">Centromere</keyword>
<dbReference type="PANTHER" id="PTHR12882">
    <property type="entry name" value="SUPPRESSOR OF TY 4"/>
    <property type="match status" value="1"/>
</dbReference>
<comment type="similarity">
    <text evidence="3 8">Belongs to the SPT4 family.</text>
</comment>
<dbReference type="PANTHER" id="PTHR12882:SF1">
    <property type="entry name" value="TRANSCRIPTION ELONGATION FACTOR SPT4"/>
    <property type="match status" value="1"/>
</dbReference>
<keyword evidence="11" id="KW-1185">Reference proteome</keyword>
<dbReference type="InterPro" id="IPR029040">
    <property type="entry name" value="RPABC4/Spt4"/>
</dbReference>
<name>A0A1B2JCC1_PICPA</name>
<evidence type="ECO:0000256" key="2">
    <source>
        <dbReference type="ARBA" id="ARBA00004584"/>
    </source>
</evidence>
<organism evidence="10 11">
    <name type="scientific">Komagataella pastoris</name>
    <name type="common">Yeast</name>
    <name type="synonym">Pichia pastoris</name>
    <dbReference type="NCBI Taxonomy" id="4922"/>
    <lineage>
        <taxon>Eukaryota</taxon>
        <taxon>Fungi</taxon>
        <taxon>Dikarya</taxon>
        <taxon>Ascomycota</taxon>
        <taxon>Saccharomycotina</taxon>
        <taxon>Pichiomycetes</taxon>
        <taxon>Pichiales</taxon>
        <taxon>Pichiaceae</taxon>
        <taxon>Komagataella</taxon>
    </lineage>
</organism>
<evidence type="ECO:0000256" key="1">
    <source>
        <dbReference type="ARBA" id="ARBA00004123"/>
    </source>
</evidence>
<dbReference type="CDD" id="cd07973">
    <property type="entry name" value="Spt4"/>
    <property type="match status" value="1"/>
</dbReference>
<comment type="function">
    <text evidence="8">The SPT4-SPT5 complex mediates both activation and inhibition of transcription elongation, and plays a role in pre-mRNA processing. This complex seems to be important for the stability of the RNA polymerase II elongation machinery on the chromatin template but not for the inherent ability of this machinery to translocate down the gene.</text>
</comment>
<dbReference type="OrthoDB" id="248751at2759"/>
<dbReference type="GO" id="GO:0140673">
    <property type="term" value="P:transcription elongation-coupled chromatin remodeling"/>
    <property type="evidence" value="ECO:0007669"/>
    <property type="project" value="InterPro"/>
</dbReference>